<keyword evidence="2" id="KW-1185">Reference proteome</keyword>
<gene>
    <name evidence="1" type="ORF">JHX87_17725</name>
</gene>
<reference evidence="1 2" key="1">
    <citation type="submission" date="2021-01" db="EMBL/GenBank/DDBJ databases">
        <title>Biogeographic distribution of Paracoccus.</title>
        <authorList>
            <person name="Hollensteiner J."/>
            <person name="Leineberger J."/>
            <person name="Brinkhoff T."/>
            <person name="Daniel R."/>
        </authorList>
    </citation>
    <scope>NUCLEOTIDE SEQUENCE [LARGE SCALE GENOMIC DNA]</scope>
    <source>
        <strain evidence="1 2">KCTC 22803</strain>
    </source>
</reference>
<evidence type="ECO:0000313" key="2">
    <source>
        <dbReference type="Proteomes" id="UP001219349"/>
    </source>
</evidence>
<protein>
    <submittedName>
        <fullName evidence="1">Uncharacterized protein</fullName>
    </submittedName>
</protein>
<dbReference type="EMBL" id="CP067136">
    <property type="protein sequence ID" value="WCR07259.1"/>
    <property type="molecule type" value="Genomic_DNA"/>
</dbReference>
<proteinExistence type="predicted"/>
<name>A0ABY7SJS7_9RHOB</name>
<dbReference type="RefSeq" id="WP_271883481.1">
    <property type="nucleotide sequence ID" value="NZ_CP067136.1"/>
</dbReference>
<accession>A0ABY7SJS7</accession>
<sequence length="116" mass="13015">MIDADAVRSSYEAAIDPAARGAAVHFRRQDDGAAQITVPGQDPWIVTGAKKVKLFERLYMAHRDREGGVKLAVLKTYAGFSQLPQLFGDEWDEVNNRYLYSPRHGHWALCEEPISV</sequence>
<dbReference type="Proteomes" id="UP001219349">
    <property type="component" value="Chromosome"/>
</dbReference>
<organism evidence="1 2">
    <name type="scientific">Paracoccus fistulariae</name>
    <dbReference type="NCBI Taxonomy" id="658446"/>
    <lineage>
        <taxon>Bacteria</taxon>
        <taxon>Pseudomonadati</taxon>
        <taxon>Pseudomonadota</taxon>
        <taxon>Alphaproteobacteria</taxon>
        <taxon>Rhodobacterales</taxon>
        <taxon>Paracoccaceae</taxon>
        <taxon>Paracoccus</taxon>
    </lineage>
</organism>
<evidence type="ECO:0000313" key="1">
    <source>
        <dbReference type="EMBL" id="WCR07259.1"/>
    </source>
</evidence>